<evidence type="ECO:0000313" key="4">
    <source>
        <dbReference type="EMBL" id="VDN10750.1"/>
    </source>
</evidence>
<keyword evidence="2" id="KW-0406">Ion transport</keyword>
<evidence type="ECO:0000256" key="1">
    <source>
        <dbReference type="ARBA" id="ARBA00022448"/>
    </source>
</evidence>
<evidence type="ECO:0000313" key="5">
    <source>
        <dbReference type="Proteomes" id="UP000281553"/>
    </source>
</evidence>
<keyword evidence="5" id="KW-1185">Reference proteome</keyword>
<dbReference type="InterPro" id="IPR002153">
    <property type="entry name" value="TRPC_channel"/>
</dbReference>
<evidence type="ECO:0000256" key="2">
    <source>
        <dbReference type="ARBA" id="ARBA00023065"/>
    </source>
</evidence>
<sequence>MRKVSLSILATPLLPLLCVLYIILPTSHLARAMRCPASKFTTNCISHFLFLILLSAATFRLEERYDIHEADNPDELSVRSWLDLHFRPSKAIITHVQICIVLWIAG</sequence>
<keyword evidence="3" id="KW-0407">Ion channel</keyword>
<gene>
    <name evidence="4" type="ORF">DILT_LOCUS6581</name>
</gene>
<protein>
    <submittedName>
        <fullName evidence="4">Uncharacterized protein</fullName>
    </submittedName>
</protein>
<evidence type="ECO:0000256" key="3">
    <source>
        <dbReference type="ARBA" id="ARBA00023303"/>
    </source>
</evidence>
<dbReference type="GO" id="GO:0005886">
    <property type="term" value="C:plasma membrane"/>
    <property type="evidence" value="ECO:0007669"/>
    <property type="project" value="TreeGrafter"/>
</dbReference>
<dbReference type="GO" id="GO:0034703">
    <property type="term" value="C:cation channel complex"/>
    <property type="evidence" value="ECO:0007669"/>
    <property type="project" value="TreeGrafter"/>
</dbReference>
<dbReference type="Proteomes" id="UP000281553">
    <property type="component" value="Unassembled WGS sequence"/>
</dbReference>
<dbReference type="PANTHER" id="PTHR10117">
    <property type="entry name" value="TRANSIENT RECEPTOR POTENTIAL CHANNEL"/>
    <property type="match status" value="1"/>
</dbReference>
<name>A0A3P7LBD7_DIBLA</name>
<dbReference type="GO" id="GO:0070679">
    <property type="term" value="F:inositol 1,4,5 trisphosphate binding"/>
    <property type="evidence" value="ECO:0007669"/>
    <property type="project" value="TreeGrafter"/>
</dbReference>
<reference evidence="4 5" key="1">
    <citation type="submission" date="2018-11" db="EMBL/GenBank/DDBJ databases">
        <authorList>
            <consortium name="Pathogen Informatics"/>
        </authorList>
    </citation>
    <scope>NUCLEOTIDE SEQUENCE [LARGE SCALE GENOMIC DNA]</scope>
</reference>
<dbReference type="AlphaFoldDB" id="A0A3P7LBD7"/>
<dbReference type="EMBL" id="UYRU01049880">
    <property type="protein sequence ID" value="VDN10750.1"/>
    <property type="molecule type" value="Genomic_DNA"/>
</dbReference>
<proteinExistence type="predicted"/>
<dbReference type="GO" id="GO:0015279">
    <property type="term" value="F:store-operated calcium channel activity"/>
    <property type="evidence" value="ECO:0007669"/>
    <property type="project" value="TreeGrafter"/>
</dbReference>
<keyword evidence="1" id="KW-0813">Transport</keyword>
<dbReference type="GO" id="GO:0051480">
    <property type="term" value="P:regulation of cytosolic calcium ion concentration"/>
    <property type="evidence" value="ECO:0007669"/>
    <property type="project" value="TreeGrafter"/>
</dbReference>
<dbReference type="OrthoDB" id="2373987at2759"/>
<accession>A0A3P7LBD7</accession>
<dbReference type="PANTHER" id="PTHR10117:SF54">
    <property type="entry name" value="TRANSIENT RECEPTOR POTENTIAL-GAMMA PROTEIN"/>
    <property type="match status" value="1"/>
</dbReference>
<organism evidence="4 5">
    <name type="scientific">Dibothriocephalus latus</name>
    <name type="common">Fish tapeworm</name>
    <name type="synonym">Diphyllobothrium latum</name>
    <dbReference type="NCBI Taxonomy" id="60516"/>
    <lineage>
        <taxon>Eukaryota</taxon>
        <taxon>Metazoa</taxon>
        <taxon>Spiralia</taxon>
        <taxon>Lophotrochozoa</taxon>
        <taxon>Platyhelminthes</taxon>
        <taxon>Cestoda</taxon>
        <taxon>Eucestoda</taxon>
        <taxon>Diphyllobothriidea</taxon>
        <taxon>Diphyllobothriidae</taxon>
        <taxon>Dibothriocephalus</taxon>
    </lineage>
</organism>